<evidence type="ECO:0000313" key="1">
    <source>
        <dbReference type="EMBL" id="PWJ80585.1"/>
    </source>
</evidence>
<sequence length="61" mass="7217">MNGDPIHEAAFAIFREFSRERDPDKARRRFETMPQQNRDQHYAEAKACLRVFEAFRMGEAA</sequence>
<evidence type="ECO:0000313" key="2">
    <source>
        <dbReference type="Proteomes" id="UP000245396"/>
    </source>
</evidence>
<comment type="caution">
    <text evidence="1">The sequence shown here is derived from an EMBL/GenBank/DDBJ whole genome shotgun (WGS) entry which is preliminary data.</text>
</comment>
<protein>
    <submittedName>
        <fullName evidence="1">Uncharacterized protein</fullName>
    </submittedName>
</protein>
<dbReference type="EMBL" id="QGGG01000012">
    <property type="protein sequence ID" value="PWJ80585.1"/>
    <property type="molecule type" value="Genomic_DNA"/>
</dbReference>
<dbReference type="AlphaFoldDB" id="A0A316BZR2"/>
<reference evidence="1 2" key="1">
    <citation type="submission" date="2018-05" db="EMBL/GenBank/DDBJ databases">
        <title>Genomic Encyclopedia of Type Strains, Phase IV (KMG-IV): sequencing the most valuable type-strain genomes for metagenomic binning, comparative biology and taxonomic classification.</title>
        <authorList>
            <person name="Goeker M."/>
        </authorList>
    </citation>
    <scope>NUCLEOTIDE SEQUENCE [LARGE SCALE GENOMIC DNA]</scope>
    <source>
        <strain evidence="1 2">DSM 6986</strain>
    </source>
</reference>
<dbReference type="RefSeq" id="WP_109613860.1">
    <property type="nucleotide sequence ID" value="NZ_QGGG01000012.1"/>
</dbReference>
<name>A0A316BZR2_PSESE</name>
<organism evidence="1 2">
    <name type="scientific">Pseudaminobacter salicylatoxidans</name>
    <dbReference type="NCBI Taxonomy" id="93369"/>
    <lineage>
        <taxon>Bacteria</taxon>
        <taxon>Pseudomonadati</taxon>
        <taxon>Pseudomonadota</taxon>
        <taxon>Alphaproteobacteria</taxon>
        <taxon>Hyphomicrobiales</taxon>
        <taxon>Phyllobacteriaceae</taxon>
        <taxon>Pseudaminobacter</taxon>
    </lineage>
</organism>
<proteinExistence type="predicted"/>
<accession>A0A316BZR2</accession>
<gene>
    <name evidence="1" type="ORF">C7441_112127</name>
</gene>
<dbReference type="Proteomes" id="UP000245396">
    <property type="component" value="Unassembled WGS sequence"/>
</dbReference>
<keyword evidence="2" id="KW-1185">Reference proteome</keyword>